<accession>A0A8J8NRE0</accession>
<comment type="caution">
    <text evidence="1">The sequence shown here is derived from an EMBL/GenBank/DDBJ whole genome shotgun (WGS) entry which is preliminary data.</text>
</comment>
<dbReference type="OrthoDB" id="1022638at2759"/>
<evidence type="ECO:0000313" key="2">
    <source>
        <dbReference type="Proteomes" id="UP000785679"/>
    </source>
</evidence>
<organism evidence="1 2">
    <name type="scientific">Halteria grandinella</name>
    <dbReference type="NCBI Taxonomy" id="5974"/>
    <lineage>
        <taxon>Eukaryota</taxon>
        <taxon>Sar</taxon>
        <taxon>Alveolata</taxon>
        <taxon>Ciliophora</taxon>
        <taxon>Intramacronucleata</taxon>
        <taxon>Spirotrichea</taxon>
        <taxon>Stichotrichia</taxon>
        <taxon>Sporadotrichida</taxon>
        <taxon>Halteriidae</taxon>
        <taxon>Halteria</taxon>
    </lineage>
</organism>
<proteinExistence type="predicted"/>
<dbReference type="Gene3D" id="2.120.10.80">
    <property type="entry name" value="Kelch-type beta propeller"/>
    <property type="match status" value="1"/>
</dbReference>
<gene>
    <name evidence="1" type="ORF">FGO68_gene3347</name>
</gene>
<dbReference type="SUPFAM" id="SSF117281">
    <property type="entry name" value="Kelch motif"/>
    <property type="match status" value="1"/>
</dbReference>
<sequence length="104" mass="11775">MYIKHKSMSPMAFGQAMLIDDDQILIVGGKQNIVSLTKTYLYSISSDRLAPFPGGQLIDSDYFRGSAQWGVVNEQLFAMGVQYIHCYSQREGRWITASDAYVRQ</sequence>
<protein>
    <submittedName>
        <fullName evidence="1">Uncharacterized protein</fullName>
    </submittedName>
</protein>
<reference evidence="1" key="1">
    <citation type="submission" date="2019-06" db="EMBL/GenBank/DDBJ databases">
        <authorList>
            <person name="Zheng W."/>
        </authorList>
    </citation>
    <scope>NUCLEOTIDE SEQUENCE</scope>
    <source>
        <strain evidence="1">QDHG01</strain>
    </source>
</reference>
<dbReference type="Proteomes" id="UP000785679">
    <property type="component" value="Unassembled WGS sequence"/>
</dbReference>
<evidence type="ECO:0000313" key="1">
    <source>
        <dbReference type="EMBL" id="TNV78924.1"/>
    </source>
</evidence>
<keyword evidence="2" id="KW-1185">Reference proteome</keyword>
<name>A0A8J8NRE0_HALGN</name>
<dbReference type="EMBL" id="RRYP01009645">
    <property type="protein sequence ID" value="TNV78924.1"/>
    <property type="molecule type" value="Genomic_DNA"/>
</dbReference>
<dbReference type="AlphaFoldDB" id="A0A8J8NRE0"/>
<dbReference type="InterPro" id="IPR015915">
    <property type="entry name" value="Kelch-typ_b-propeller"/>
</dbReference>